<dbReference type="PANTHER" id="PTHR46018">
    <property type="entry name" value="ZINC PHOSPHODIESTERASE ELAC PROTEIN 1"/>
    <property type="match status" value="1"/>
</dbReference>
<dbReference type="Proteomes" id="UP000438914">
    <property type="component" value="Unassembled WGS sequence"/>
</dbReference>
<dbReference type="EMBL" id="VUNG01000005">
    <property type="protein sequence ID" value="MST83759.1"/>
    <property type="molecule type" value="Genomic_DNA"/>
</dbReference>
<keyword evidence="2" id="KW-0378">Hydrolase</keyword>
<dbReference type="Pfam" id="PF23023">
    <property type="entry name" value="Anti-Pycsar_Apyc1"/>
    <property type="match status" value="1"/>
</dbReference>
<keyword evidence="3" id="KW-1185">Reference proteome</keyword>
<evidence type="ECO:0000259" key="1">
    <source>
        <dbReference type="SMART" id="SM00849"/>
    </source>
</evidence>
<proteinExistence type="predicted"/>
<evidence type="ECO:0000313" key="3">
    <source>
        <dbReference type="Proteomes" id="UP000438914"/>
    </source>
</evidence>
<evidence type="ECO:0000313" key="2">
    <source>
        <dbReference type="EMBL" id="MST83759.1"/>
    </source>
</evidence>
<sequence>MSKPTITMLGTGSALVSRCFNTCFVLQSSDGTRLLVDTGGGNGILTQLRLAGINRGDISYLFITHAHTDHILGAIWLIRMTLQRDRPKQLHIFSHQRVIGLLNLFCQSLLPKKQTDKMPDRIVFHELQDGDRFQVGDMQLQCFDIHSTKEKQFGFTALLPDGRKLVCLGDEPFNDACRSYASNADWLMSEAFCLYADRERFKPYEKHHSTALDAARNAQKLGAQHLILYHTEEETLDTRKELYTREAKSVYNGQVFVPDDLEVIMLE</sequence>
<dbReference type="RefSeq" id="WP_154533342.1">
    <property type="nucleotide sequence ID" value="NZ_VUNG01000005.1"/>
</dbReference>
<dbReference type="InterPro" id="IPR001279">
    <property type="entry name" value="Metallo-B-lactamas"/>
</dbReference>
<dbReference type="SUPFAM" id="SSF56281">
    <property type="entry name" value="Metallo-hydrolase/oxidoreductase"/>
    <property type="match status" value="1"/>
</dbReference>
<name>A0A7K0KD07_9BACT</name>
<dbReference type="InterPro" id="IPR036866">
    <property type="entry name" value="RibonucZ/Hydroxyglut_hydro"/>
</dbReference>
<dbReference type="PANTHER" id="PTHR46018:SF2">
    <property type="entry name" value="ZINC PHOSPHODIESTERASE ELAC PROTEIN 1"/>
    <property type="match status" value="1"/>
</dbReference>
<accession>A0A7K0KD07</accession>
<reference evidence="2 3" key="1">
    <citation type="submission" date="2019-08" db="EMBL/GenBank/DDBJ databases">
        <title>In-depth cultivation of the pig gut microbiome towards novel bacterial diversity and tailored functional studies.</title>
        <authorList>
            <person name="Wylensek D."/>
            <person name="Hitch T.C.A."/>
            <person name="Clavel T."/>
        </authorList>
    </citation>
    <scope>NUCLEOTIDE SEQUENCE [LARGE SCALE GENOMIC DNA]</scope>
    <source>
        <strain evidence="2 3">LKV-178-WT-2A</strain>
    </source>
</reference>
<dbReference type="AlphaFoldDB" id="A0A7K0KD07"/>
<dbReference type="GO" id="GO:0042781">
    <property type="term" value="F:3'-tRNA processing endoribonuclease activity"/>
    <property type="evidence" value="ECO:0007669"/>
    <property type="project" value="TreeGrafter"/>
</dbReference>
<protein>
    <submittedName>
        <fullName evidence="2">MBL fold metallo-hydrolase</fullName>
    </submittedName>
</protein>
<dbReference type="SMART" id="SM00849">
    <property type="entry name" value="Lactamase_B"/>
    <property type="match status" value="1"/>
</dbReference>
<dbReference type="Gene3D" id="3.60.15.10">
    <property type="entry name" value="Ribonuclease Z/Hydroxyacylglutathione hydrolase-like"/>
    <property type="match status" value="1"/>
</dbReference>
<gene>
    <name evidence="2" type="ORF">FYJ73_03555</name>
</gene>
<organism evidence="2 3">
    <name type="scientific">Hallella mizrahii</name>
    <dbReference type="NCBI Taxonomy" id="2606637"/>
    <lineage>
        <taxon>Bacteria</taxon>
        <taxon>Pseudomonadati</taxon>
        <taxon>Bacteroidota</taxon>
        <taxon>Bacteroidia</taxon>
        <taxon>Bacteroidales</taxon>
        <taxon>Prevotellaceae</taxon>
        <taxon>Hallella</taxon>
    </lineage>
</organism>
<feature type="domain" description="Metallo-beta-lactamase" evidence="1">
    <location>
        <begin position="20"/>
        <end position="225"/>
    </location>
</feature>
<comment type="caution">
    <text evidence="2">The sequence shown here is derived from an EMBL/GenBank/DDBJ whole genome shotgun (WGS) entry which is preliminary data.</text>
</comment>